<comment type="caution">
    <text evidence="2">The sequence shown here is derived from an EMBL/GenBank/DDBJ whole genome shotgun (WGS) entry which is preliminary data.</text>
</comment>
<dbReference type="Proteomes" id="UP000314294">
    <property type="component" value="Unassembled WGS sequence"/>
</dbReference>
<accession>A0A4Z2IU69</accession>
<reference evidence="2 3" key="1">
    <citation type="submission" date="2019-03" db="EMBL/GenBank/DDBJ databases">
        <title>First draft genome of Liparis tanakae, snailfish: a comprehensive survey of snailfish specific genes.</title>
        <authorList>
            <person name="Kim W."/>
            <person name="Song I."/>
            <person name="Jeong J.-H."/>
            <person name="Kim D."/>
            <person name="Kim S."/>
            <person name="Ryu S."/>
            <person name="Song J.Y."/>
            <person name="Lee S.K."/>
        </authorList>
    </citation>
    <scope>NUCLEOTIDE SEQUENCE [LARGE SCALE GENOMIC DNA]</scope>
    <source>
        <tissue evidence="2">Muscle</tissue>
    </source>
</reference>
<gene>
    <name evidence="2" type="ORF">EYF80_008302</name>
</gene>
<keyword evidence="3" id="KW-1185">Reference proteome</keyword>
<evidence type="ECO:0000256" key="1">
    <source>
        <dbReference type="SAM" id="MobiDB-lite"/>
    </source>
</evidence>
<organism evidence="2 3">
    <name type="scientific">Liparis tanakae</name>
    <name type="common">Tanaka's snailfish</name>
    <dbReference type="NCBI Taxonomy" id="230148"/>
    <lineage>
        <taxon>Eukaryota</taxon>
        <taxon>Metazoa</taxon>
        <taxon>Chordata</taxon>
        <taxon>Craniata</taxon>
        <taxon>Vertebrata</taxon>
        <taxon>Euteleostomi</taxon>
        <taxon>Actinopterygii</taxon>
        <taxon>Neopterygii</taxon>
        <taxon>Teleostei</taxon>
        <taxon>Neoteleostei</taxon>
        <taxon>Acanthomorphata</taxon>
        <taxon>Eupercaria</taxon>
        <taxon>Perciformes</taxon>
        <taxon>Cottioidei</taxon>
        <taxon>Cottales</taxon>
        <taxon>Liparidae</taxon>
        <taxon>Liparis</taxon>
    </lineage>
</organism>
<proteinExistence type="predicted"/>
<feature type="region of interest" description="Disordered" evidence="1">
    <location>
        <begin position="135"/>
        <end position="156"/>
    </location>
</feature>
<dbReference type="OrthoDB" id="10661286at2759"/>
<dbReference type="EMBL" id="SRLO01000046">
    <property type="protein sequence ID" value="TNN81530.1"/>
    <property type="molecule type" value="Genomic_DNA"/>
</dbReference>
<evidence type="ECO:0000313" key="2">
    <source>
        <dbReference type="EMBL" id="TNN81530.1"/>
    </source>
</evidence>
<sequence length="213" mass="23285">MGSIRGRDAKTVMHLCPKFDIRAGTKESHCAWSTERSQKEKYKYARVKENAANHNPHTARPATCRSALQKGVWMAAPSQQSYALRSCSSSLENLEQRPLGLGGILCKELDKESTQEQPVVCWRPPSQRWRVSVLLGRPGPNKHTERRGEDPPPPSPYLLHIPRVSPLTVSSAAAAAAASHIFPHPTSLCGCLGVGPLGVEGINIVLRWGAVQN</sequence>
<protein>
    <submittedName>
        <fullName evidence="2">Uncharacterized protein</fullName>
    </submittedName>
</protein>
<name>A0A4Z2IU69_9TELE</name>
<evidence type="ECO:0000313" key="3">
    <source>
        <dbReference type="Proteomes" id="UP000314294"/>
    </source>
</evidence>
<dbReference type="AlphaFoldDB" id="A0A4Z2IU69"/>